<keyword evidence="4" id="KW-1185">Reference proteome</keyword>
<dbReference type="CDD" id="cd03802">
    <property type="entry name" value="GT4_AviGT4-like"/>
    <property type="match status" value="1"/>
</dbReference>
<feature type="domain" description="Glycosyltransferase subfamily 4-like N-terminal" evidence="2">
    <location>
        <begin position="18"/>
        <end position="161"/>
    </location>
</feature>
<dbReference type="SUPFAM" id="SSF53756">
    <property type="entry name" value="UDP-Glycosyltransferase/glycogen phosphorylase"/>
    <property type="match status" value="1"/>
</dbReference>
<feature type="domain" description="Glycosyl transferase family 1" evidence="1">
    <location>
        <begin position="186"/>
        <end position="326"/>
    </location>
</feature>
<organism evidence="3 4">
    <name type="scientific">Almyronema epifaneia S1</name>
    <dbReference type="NCBI Taxonomy" id="2991925"/>
    <lineage>
        <taxon>Bacteria</taxon>
        <taxon>Bacillati</taxon>
        <taxon>Cyanobacteriota</taxon>
        <taxon>Cyanophyceae</taxon>
        <taxon>Nodosilineales</taxon>
        <taxon>Nodosilineaceae</taxon>
        <taxon>Almyronema</taxon>
        <taxon>Almyronema epifaneia</taxon>
    </lineage>
</organism>
<evidence type="ECO:0000259" key="1">
    <source>
        <dbReference type="Pfam" id="PF00534"/>
    </source>
</evidence>
<protein>
    <submittedName>
        <fullName evidence="3">Glycosyltransferase family 4 protein</fullName>
    </submittedName>
</protein>
<name>A0ABW6IAH7_9CYAN</name>
<proteinExistence type="predicted"/>
<accession>A0ABW6IAH7</accession>
<dbReference type="Gene3D" id="3.40.50.2000">
    <property type="entry name" value="Glycogen Phosphorylase B"/>
    <property type="match status" value="2"/>
</dbReference>
<sequence length="376" mass="41434">MRIAQVAPLWEPVPPTGYGGIELVVGLLTDELVRRGHQVTLFASGDSHTLARLEAVVPQAVRLNPAISAAAAEKIQLDRVRSLASQFDLVHFHNWVPPFELTESLGIPTLYTLHGPLTPEFSELCSRYRHHNFISISDAQRPANLDLNYIRTIHNGIDPERYPFKAAAENRESHCEGAAADMPGGTIASDRPYLAFLGRLSPEKGPHHAIAIAQRTGLPLKLAGKVDEIDRAFFEQAVLPHLDGHAIEYLGEVDHASKITLLSDAVATLFPITWEEPFGLIMIESMATGTPVIAMNRGSVPEVIVSGKTGFICNSFDQMAEAVLKVDSLNRRNCRELVMRHFSAGRMVDKYEAAYRKVLDKQRLLPTYAPIPAVSL</sequence>
<dbReference type="EMBL" id="JBHZOL010000020">
    <property type="protein sequence ID" value="MFE4105139.1"/>
    <property type="molecule type" value="Genomic_DNA"/>
</dbReference>
<evidence type="ECO:0000259" key="2">
    <source>
        <dbReference type="Pfam" id="PF13439"/>
    </source>
</evidence>
<gene>
    <name evidence="3" type="ORF">ACFVKH_02540</name>
</gene>
<dbReference type="Pfam" id="PF13439">
    <property type="entry name" value="Glyco_transf_4"/>
    <property type="match status" value="1"/>
</dbReference>
<dbReference type="InterPro" id="IPR001296">
    <property type="entry name" value="Glyco_trans_1"/>
</dbReference>
<dbReference type="InterPro" id="IPR028098">
    <property type="entry name" value="Glyco_trans_4-like_N"/>
</dbReference>
<dbReference type="PANTHER" id="PTHR12526">
    <property type="entry name" value="GLYCOSYLTRANSFERASE"/>
    <property type="match status" value="1"/>
</dbReference>
<evidence type="ECO:0000313" key="3">
    <source>
        <dbReference type="EMBL" id="MFE4105139.1"/>
    </source>
</evidence>
<reference evidence="3 4" key="1">
    <citation type="submission" date="2024-10" db="EMBL/GenBank/DDBJ databases">
        <authorList>
            <person name="Ratan Roy A."/>
            <person name="Morales Sandoval P.H."/>
            <person name="De Los Santos Villalobos S."/>
            <person name="Chakraborty S."/>
            <person name="Mukherjee J."/>
        </authorList>
    </citation>
    <scope>NUCLEOTIDE SEQUENCE [LARGE SCALE GENOMIC DNA]</scope>
    <source>
        <strain evidence="3 4">S1</strain>
    </source>
</reference>
<evidence type="ECO:0000313" key="4">
    <source>
        <dbReference type="Proteomes" id="UP001600165"/>
    </source>
</evidence>
<dbReference type="Pfam" id="PF00534">
    <property type="entry name" value="Glycos_transf_1"/>
    <property type="match status" value="1"/>
</dbReference>
<dbReference type="RefSeq" id="WP_377961184.1">
    <property type="nucleotide sequence ID" value="NZ_JBHZOL010000020.1"/>
</dbReference>
<dbReference type="Proteomes" id="UP001600165">
    <property type="component" value="Unassembled WGS sequence"/>
</dbReference>
<comment type="caution">
    <text evidence="3">The sequence shown here is derived from an EMBL/GenBank/DDBJ whole genome shotgun (WGS) entry which is preliminary data.</text>
</comment>
<dbReference type="PANTHER" id="PTHR12526:SF595">
    <property type="entry name" value="BLL5217 PROTEIN"/>
    <property type="match status" value="1"/>
</dbReference>